<dbReference type="SUPFAM" id="SSF49879">
    <property type="entry name" value="SMAD/FHA domain"/>
    <property type="match status" value="1"/>
</dbReference>
<dbReference type="InParanoid" id="C1EHW4"/>
<feature type="compositionally biased region" description="Polar residues" evidence="1">
    <location>
        <begin position="1"/>
        <end position="12"/>
    </location>
</feature>
<dbReference type="GeneID" id="8249427"/>
<reference evidence="2 3" key="1">
    <citation type="journal article" date="2009" name="Science">
        <title>Green evolution and dynamic adaptations revealed by genomes of the marine picoeukaryotes Micromonas.</title>
        <authorList>
            <person name="Worden A.Z."/>
            <person name="Lee J.H."/>
            <person name="Mock T."/>
            <person name="Rouze P."/>
            <person name="Simmons M.P."/>
            <person name="Aerts A.L."/>
            <person name="Allen A.E."/>
            <person name="Cuvelier M.L."/>
            <person name="Derelle E."/>
            <person name="Everett M.V."/>
            <person name="Foulon E."/>
            <person name="Grimwood J."/>
            <person name="Gundlach H."/>
            <person name="Henrissat B."/>
            <person name="Napoli C."/>
            <person name="McDonald S.M."/>
            <person name="Parker M.S."/>
            <person name="Rombauts S."/>
            <person name="Salamov A."/>
            <person name="Von Dassow P."/>
            <person name="Badger J.H."/>
            <person name="Coutinho P.M."/>
            <person name="Demir E."/>
            <person name="Dubchak I."/>
            <person name="Gentemann C."/>
            <person name="Eikrem W."/>
            <person name="Gready J.E."/>
            <person name="John U."/>
            <person name="Lanier W."/>
            <person name="Lindquist E.A."/>
            <person name="Lucas S."/>
            <person name="Mayer K.F."/>
            <person name="Moreau H."/>
            <person name="Not F."/>
            <person name="Otillar R."/>
            <person name="Panaud O."/>
            <person name="Pangilinan J."/>
            <person name="Paulsen I."/>
            <person name="Piegu B."/>
            <person name="Poliakov A."/>
            <person name="Robbens S."/>
            <person name="Schmutz J."/>
            <person name="Toulza E."/>
            <person name="Wyss T."/>
            <person name="Zelensky A."/>
            <person name="Zhou K."/>
            <person name="Armbrust E.V."/>
            <person name="Bhattacharya D."/>
            <person name="Goodenough U.W."/>
            <person name="Van de Peer Y."/>
            <person name="Grigoriev I.V."/>
        </authorList>
    </citation>
    <scope>NUCLEOTIDE SEQUENCE [LARGE SCALE GENOMIC DNA]</scope>
    <source>
        <strain evidence="3">RCC299 / NOUM17</strain>
    </source>
</reference>
<accession>C1EHW4</accession>
<sequence length="179" mass="18065">MRAVTSMPSASSAVPRWTPRRAPSSRRRVSSDRTPARALGSSSPTAGGPGPIRVTWTGGGAAEVSGAGATLGAGAGADARVTLPGVADAHVKLEVKQGRVFVTALKGGGRVTLGDSSLFPGVAYAVKEGATIGLGEEGSEVTVEQVDGGAGTAGIDMMSKMMQMQFEATLKPEIKKALE</sequence>
<dbReference type="AlphaFoldDB" id="C1EHW4"/>
<proteinExistence type="predicted"/>
<evidence type="ECO:0008006" key="4">
    <source>
        <dbReference type="Google" id="ProtNLM"/>
    </source>
</evidence>
<keyword evidence="3" id="KW-1185">Reference proteome</keyword>
<evidence type="ECO:0000313" key="2">
    <source>
        <dbReference type="EMBL" id="ACO67578.1"/>
    </source>
</evidence>
<dbReference type="EMBL" id="CP001333">
    <property type="protein sequence ID" value="ACO67578.1"/>
    <property type="molecule type" value="Genomic_DNA"/>
</dbReference>
<dbReference type="KEGG" id="mis:MICPUN_64368"/>
<dbReference type="RefSeq" id="XP_002506320.1">
    <property type="nucleotide sequence ID" value="XM_002506274.1"/>
</dbReference>
<name>C1EHW4_MICCC</name>
<feature type="region of interest" description="Disordered" evidence="1">
    <location>
        <begin position="1"/>
        <end position="59"/>
    </location>
</feature>
<evidence type="ECO:0000313" key="3">
    <source>
        <dbReference type="Proteomes" id="UP000002009"/>
    </source>
</evidence>
<gene>
    <name evidence="2" type="ORF">MICPUN_64368</name>
</gene>
<protein>
    <recommendedName>
        <fullName evidence="4">FHA domain-containing protein</fullName>
    </recommendedName>
</protein>
<dbReference type="InterPro" id="IPR008984">
    <property type="entry name" value="SMAD_FHA_dom_sf"/>
</dbReference>
<organism evidence="2 3">
    <name type="scientific">Micromonas commoda (strain RCC299 / NOUM17 / CCMP2709)</name>
    <name type="common">Picoplanktonic green alga</name>
    <dbReference type="NCBI Taxonomy" id="296587"/>
    <lineage>
        <taxon>Eukaryota</taxon>
        <taxon>Viridiplantae</taxon>
        <taxon>Chlorophyta</taxon>
        <taxon>Mamiellophyceae</taxon>
        <taxon>Mamiellales</taxon>
        <taxon>Mamiellaceae</taxon>
        <taxon>Micromonas</taxon>
    </lineage>
</organism>
<dbReference type="OMA" id="MMALQFE"/>
<evidence type="ECO:0000256" key="1">
    <source>
        <dbReference type="SAM" id="MobiDB-lite"/>
    </source>
</evidence>
<dbReference type="OrthoDB" id="567372at2759"/>
<dbReference type="Proteomes" id="UP000002009">
    <property type="component" value="Chromosome 15"/>
</dbReference>